<reference evidence="1" key="1">
    <citation type="journal article" date="2019" name="PLoS Negl. Trop. Dis.">
        <title>Revisiting the worldwide diversity of Leptospira species in the environment.</title>
        <authorList>
            <person name="Vincent A.T."/>
            <person name="Schiettekatte O."/>
            <person name="Bourhy P."/>
            <person name="Veyrier F.J."/>
            <person name="Picardeau M."/>
        </authorList>
    </citation>
    <scope>NUCLEOTIDE SEQUENCE [LARGE SCALE GENOMIC DNA]</scope>
    <source>
        <strain evidence="1">SCS5</strain>
    </source>
</reference>
<dbReference type="AlphaFoldDB" id="A0A4R9GS39"/>
<dbReference type="Proteomes" id="UP000297855">
    <property type="component" value="Unassembled WGS sequence"/>
</dbReference>
<dbReference type="RefSeq" id="WP_135812315.1">
    <property type="nucleotide sequence ID" value="NZ_RQEV01000003.1"/>
</dbReference>
<gene>
    <name evidence="1" type="ORF">EHO61_03970</name>
</gene>
<dbReference type="NCBIfam" id="NF047669">
    <property type="entry name" value="LIC13354_fam"/>
    <property type="match status" value="1"/>
</dbReference>
<name>A0A4R9GS39_9LEPT</name>
<protein>
    <submittedName>
        <fullName evidence="1">Uncharacterized protein</fullName>
    </submittedName>
</protein>
<evidence type="ECO:0000313" key="1">
    <source>
        <dbReference type="EMBL" id="TGK21022.1"/>
    </source>
</evidence>
<comment type="caution">
    <text evidence="1">The sequence shown here is derived from an EMBL/GenBank/DDBJ whole genome shotgun (WGS) entry which is preliminary data.</text>
</comment>
<dbReference type="EMBL" id="RQEV01000003">
    <property type="protein sequence ID" value="TGK21022.1"/>
    <property type="molecule type" value="Genomic_DNA"/>
</dbReference>
<proteinExistence type="predicted"/>
<evidence type="ECO:0000313" key="2">
    <source>
        <dbReference type="Proteomes" id="UP000297855"/>
    </source>
</evidence>
<keyword evidence="2" id="KW-1185">Reference proteome</keyword>
<organism evidence="1 2">
    <name type="scientific">Leptospira fluminis</name>
    <dbReference type="NCBI Taxonomy" id="2484979"/>
    <lineage>
        <taxon>Bacteria</taxon>
        <taxon>Pseudomonadati</taxon>
        <taxon>Spirochaetota</taxon>
        <taxon>Spirochaetia</taxon>
        <taxon>Leptospirales</taxon>
        <taxon>Leptospiraceae</taxon>
        <taxon>Leptospira</taxon>
    </lineage>
</organism>
<accession>A0A4R9GS39</accession>
<dbReference type="OrthoDB" id="336014at2"/>
<sequence length="191" mass="21085">MGRTKNIVRVSAFSILFAMNLGCFENKKNDNSDQTTGLLALLSINPTLGNYVYYNGTPNYSGGTYTAAGNVAVGEYTITNSLITRYDYDTGYGASYLYGEVQEVDLNRQVVYVKFRSDSTYSAGDYAWYRWTYNGGYLYMCPDLSGVSNQTTLAAAKADNLDYYSDPSNINAGCGLNSGFSPTVWSRLQPR</sequence>